<protein>
    <submittedName>
        <fullName evidence="1">Uncharacterized protein</fullName>
    </submittedName>
</protein>
<comment type="caution">
    <text evidence="1">The sequence shown here is derived from an EMBL/GenBank/DDBJ whole genome shotgun (WGS) entry which is preliminary data.</text>
</comment>
<dbReference type="EMBL" id="JACGCM010000926">
    <property type="protein sequence ID" value="KAF6164454.1"/>
    <property type="molecule type" value="Genomic_DNA"/>
</dbReference>
<keyword evidence="2" id="KW-1185">Reference proteome</keyword>
<evidence type="ECO:0000313" key="1">
    <source>
        <dbReference type="EMBL" id="KAF6164454.1"/>
    </source>
</evidence>
<dbReference type="Proteomes" id="UP000541444">
    <property type="component" value="Unassembled WGS sequence"/>
</dbReference>
<accession>A0A7J7NBM4</accession>
<reference evidence="1 2" key="1">
    <citation type="journal article" date="2020" name="IScience">
        <title>Genome Sequencing of the Endangered Kingdonia uniflora (Circaeasteraceae, Ranunculales) Reveals Potential Mechanisms of Evolutionary Specialization.</title>
        <authorList>
            <person name="Sun Y."/>
            <person name="Deng T."/>
            <person name="Zhang A."/>
            <person name="Moore M.J."/>
            <person name="Landis J.B."/>
            <person name="Lin N."/>
            <person name="Zhang H."/>
            <person name="Zhang X."/>
            <person name="Huang J."/>
            <person name="Zhang X."/>
            <person name="Sun H."/>
            <person name="Wang H."/>
        </authorList>
    </citation>
    <scope>NUCLEOTIDE SEQUENCE [LARGE SCALE GENOMIC DNA]</scope>
    <source>
        <strain evidence="1">TB1705</strain>
        <tissue evidence="1">Leaf</tissue>
    </source>
</reference>
<evidence type="ECO:0000313" key="2">
    <source>
        <dbReference type="Proteomes" id="UP000541444"/>
    </source>
</evidence>
<organism evidence="1 2">
    <name type="scientific">Kingdonia uniflora</name>
    <dbReference type="NCBI Taxonomy" id="39325"/>
    <lineage>
        <taxon>Eukaryota</taxon>
        <taxon>Viridiplantae</taxon>
        <taxon>Streptophyta</taxon>
        <taxon>Embryophyta</taxon>
        <taxon>Tracheophyta</taxon>
        <taxon>Spermatophyta</taxon>
        <taxon>Magnoliopsida</taxon>
        <taxon>Ranunculales</taxon>
        <taxon>Circaeasteraceae</taxon>
        <taxon>Kingdonia</taxon>
    </lineage>
</organism>
<sequence length="116" mass="13232">MPIHLEKGGLPHEDLMETIFANRVATGKYTIGPANDDFIGTATSDVVADFDIERIIPQEAFKRKTDTYFTDHYFRLSGGSFPTWSRSLLTFVDIRLFAILDYVGLCYLKIRTSNYL</sequence>
<name>A0A7J7NBM4_9MAGN</name>
<dbReference type="AlphaFoldDB" id="A0A7J7NBM4"/>
<gene>
    <name evidence="1" type="ORF">GIB67_025280</name>
</gene>
<proteinExistence type="predicted"/>